<comment type="caution">
    <text evidence="1">The sequence shown here is derived from an EMBL/GenBank/DDBJ whole genome shotgun (WGS) entry which is preliminary data.</text>
</comment>
<proteinExistence type="predicted"/>
<evidence type="ECO:0000313" key="2">
    <source>
        <dbReference type="Proteomes" id="UP001066276"/>
    </source>
</evidence>
<reference evidence="1" key="1">
    <citation type="journal article" date="2022" name="bioRxiv">
        <title>Sequencing and chromosome-scale assembly of the giantPleurodeles waltlgenome.</title>
        <authorList>
            <person name="Brown T."/>
            <person name="Elewa A."/>
            <person name="Iarovenko S."/>
            <person name="Subramanian E."/>
            <person name="Araus A.J."/>
            <person name="Petzold A."/>
            <person name="Susuki M."/>
            <person name="Suzuki K.-i.T."/>
            <person name="Hayashi T."/>
            <person name="Toyoda A."/>
            <person name="Oliveira C."/>
            <person name="Osipova E."/>
            <person name="Leigh N.D."/>
            <person name="Simon A."/>
            <person name="Yun M.H."/>
        </authorList>
    </citation>
    <scope>NUCLEOTIDE SEQUENCE</scope>
    <source>
        <strain evidence="1">20211129_DDA</strain>
        <tissue evidence="1">Liver</tissue>
    </source>
</reference>
<organism evidence="1 2">
    <name type="scientific">Pleurodeles waltl</name>
    <name type="common">Iberian ribbed newt</name>
    <dbReference type="NCBI Taxonomy" id="8319"/>
    <lineage>
        <taxon>Eukaryota</taxon>
        <taxon>Metazoa</taxon>
        <taxon>Chordata</taxon>
        <taxon>Craniata</taxon>
        <taxon>Vertebrata</taxon>
        <taxon>Euteleostomi</taxon>
        <taxon>Amphibia</taxon>
        <taxon>Batrachia</taxon>
        <taxon>Caudata</taxon>
        <taxon>Salamandroidea</taxon>
        <taxon>Salamandridae</taxon>
        <taxon>Pleurodelinae</taxon>
        <taxon>Pleurodeles</taxon>
    </lineage>
</organism>
<keyword evidence="2" id="KW-1185">Reference proteome</keyword>
<dbReference type="EMBL" id="JANPWB010000013">
    <property type="protein sequence ID" value="KAJ1105961.1"/>
    <property type="molecule type" value="Genomic_DNA"/>
</dbReference>
<dbReference type="AlphaFoldDB" id="A0AAV7MQD5"/>
<protein>
    <submittedName>
        <fullName evidence="1">Uncharacterized protein</fullName>
    </submittedName>
</protein>
<name>A0AAV7MQD5_PLEWA</name>
<accession>A0AAV7MQD5</accession>
<gene>
    <name evidence="1" type="ORF">NDU88_003364</name>
</gene>
<evidence type="ECO:0000313" key="1">
    <source>
        <dbReference type="EMBL" id="KAJ1105961.1"/>
    </source>
</evidence>
<dbReference type="Proteomes" id="UP001066276">
    <property type="component" value="Chromosome 9"/>
</dbReference>
<sequence>MVTIPAKRPSLQDMTALRFATPSPREDLLSGILARPRPGDCACLYFHSHPHANPSGPISNCPGATGYLCWSRPFVADPGLGAIVPISPDQPPSLRSFEAQATMRALSDQQSLHRTSHLRSAGHSLSRSTAAQALSIHLTVNNTSAIGGSRPGWQASPRAIPSADPGISICPAGRHSSPRPGGLQARKALLGASVSLIRQVGSVRPSVPLPLLSPPLCWLLHPQWPSRIGAFGSPRCRAQQHSW</sequence>